<evidence type="ECO:0000256" key="1">
    <source>
        <dbReference type="SAM" id="Phobius"/>
    </source>
</evidence>
<feature type="transmembrane region" description="Helical" evidence="1">
    <location>
        <begin position="155"/>
        <end position="180"/>
    </location>
</feature>
<dbReference type="Pfam" id="PF20151">
    <property type="entry name" value="DUF6533"/>
    <property type="match status" value="1"/>
</dbReference>
<gene>
    <name evidence="3" type="ORF">Hypma_011038</name>
</gene>
<evidence type="ECO:0000313" key="4">
    <source>
        <dbReference type="Proteomes" id="UP000076154"/>
    </source>
</evidence>
<feature type="transmembrane region" description="Helical" evidence="1">
    <location>
        <begin position="212"/>
        <end position="232"/>
    </location>
</feature>
<proteinExistence type="predicted"/>
<feature type="transmembrane region" description="Helical" evidence="1">
    <location>
        <begin position="252"/>
        <end position="270"/>
    </location>
</feature>
<accession>A0A369JHY2</accession>
<evidence type="ECO:0000259" key="2">
    <source>
        <dbReference type="Pfam" id="PF20151"/>
    </source>
</evidence>
<dbReference type="Proteomes" id="UP000076154">
    <property type="component" value="Unassembled WGS sequence"/>
</dbReference>
<keyword evidence="1" id="KW-0472">Membrane</keyword>
<feature type="transmembrane region" description="Helical" evidence="1">
    <location>
        <begin position="276"/>
        <end position="297"/>
    </location>
</feature>
<name>A0A369JHY2_HYPMA</name>
<sequence length="351" mass="40160">MSTPTTITGLTDSRWVRNANVACTTFVIYEYFIQLDYEVELFWVCCFFVHCFELLSDATSLSKKKRWTLAKFLYLSCRYYGLVVNIVNAIVFLQSNPSHALYVFRVSPAASPEPGCYYGSEFFHWQASAVGIQLLLTHIILELRLYAMYGSSRKILTFFIILTTTEILMLAVTSASLVTLDKRILTNEPLPGVFICVCADHPGGKRWAASTFYSTILFMEANLLVLAAWKAWRYRCSTVAHKLMQRLTRDSVIYFFVLFWIYLASLMVWVNNRVTLNQLTVPFTCAFSSVFANRLLLSTRAVHYGRLPEEDDDSFRPPTNFNLELEAALATCNQPTDESPEARIFNERLGL</sequence>
<dbReference type="InParanoid" id="A0A369JHY2"/>
<feature type="transmembrane region" description="Helical" evidence="1">
    <location>
        <begin position="72"/>
        <end position="93"/>
    </location>
</feature>
<dbReference type="AlphaFoldDB" id="A0A369JHY2"/>
<organism evidence="3 4">
    <name type="scientific">Hypsizygus marmoreus</name>
    <name type="common">White beech mushroom</name>
    <name type="synonym">Agaricus marmoreus</name>
    <dbReference type="NCBI Taxonomy" id="39966"/>
    <lineage>
        <taxon>Eukaryota</taxon>
        <taxon>Fungi</taxon>
        <taxon>Dikarya</taxon>
        <taxon>Basidiomycota</taxon>
        <taxon>Agaricomycotina</taxon>
        <taxon>Agaricomycetes</taxon>
        <taxon>Agaricomycetidae</taxon>
        <taxon>Agaricales</taxon>
        <taxon>Tricholomatineae</taxon>
        <taxon>Lyophyllaceae</taxon>
        <taxon>Hypsizygus</taxon>
    </lineage>
</organism>
<comment type="caution">
    <text evidence="3">The sequence shown here is derived from an EMBL/GenBank/DDBJ whole genome shotgun (WGS) entry which is preliminary data.</text>
</comment>
<dbReference type="InterPro" id="IPR045340">
    <property type="entry name" value="DUF6533"/>
</dbReference>
<evidence type="ECO:0000313" key="3">
    <source>
        <dbReference type="EMBL" id="RDB21799.1"/>
    </source>
</evidence>
<reference evidence="3" key="1">
    <citation type="submission" date="2018-04" db="EMBL/GenBank/DDBJ databases">
        <title>Whole genome sequencing of Hypsizygus marmoreus.</title>
        <authorList>
            <person name="Choi I.-G."/>
            <person name="Min B."/>
            <person name="Kim J.-G."/>
            <person name="Kim S."/>
            <person name="Oh Y.-L."/>
            <person name="Kong W.-S."/>
            <person name="Park H."/>
            <person name="Jeong J."/>
            <person name="Song E.-S."/>
        </authorList>
    </citation>
    <scope>NUCLEOTIDE SEQUENCE [LARGE SCALE GENOMIC DNA]</scope>
    <source>
        <strain evidence="3">51987-8</strain>
    </source>
</reference>
<protein>
    <recommendedName>
        <fullName evidence="2">DUF6533 domain-containing protein</fullName>
    </recommendedName>
</protein>
<keyword evidence="4" id="KW-1185">Reference proteome</keyword>
<keyword evidence="1" id="KW-0812">Transmembrane</keyword>
<feature type="domain" description="DUF6533" evidence="2">
    <location>
        <begin position="20"/>
        <end position="83"/>
    </location>
</feature>
<feature type="transmembrane region" description="Helical" evidence="1">
    <location>
        <begin position="122"/>
        <end position="143"/>
    </location>
</feature>
<dbReference type="OrthoDB" id="2668424at2759"/>
<keyword evidence="1" id="KW-1133">Transmembrane helix</keyword>
<dbReference type="EMBL" id="LUEZ02000053">
    <property type="protein sequence ID" value="RDB21799.1"/>
    <property type="molecule type" value="Genomic_DNA"/>
</dbReference>